<gene>
    <name evidence="1" type="primary">RvY_00801</name>
    <name evidence="1" type="synonym">RvY_00801.1</name>
    <name evidence="1" type="ORF">RvY_00801-1</name>
</gene>
<dbReference type="EMBL" id="BDGG01000001">
    <property type="protein sequence ID" value="GAU88029.1"/>
    <property type="molecule type" value="Genomic_DNA"/>
</dbReference>
<keyword evidence="2" id="KW-1185">Reference proteome</keyword>
<dbReference type="AlphaFoldDB" id="A0A1D1UE17"/>
<dbReference type="OrthoDB" id="416454at2759"/>
<accession>A0A1D1UE17</accession>
<evidence type="ECO:0000313" key="1">
    <source>
        <dbReference type="EMBL" id="GAU88029.1"/>
    </source>
</evidence>
<organism evidence="1 2">
    <name type="scientific">Ramazzottius varieornatus</name>
    <name type="common">Water bear</name>
    <name type="synonym">Tardigrade</name>
    <dbReference type="NCBI Taxonomy" id="947166"/>
    <lineage>
        <taxon>Eukaryota</taxon>
        <taxon>Metazoa</taxon>
        <taxon>Ecdysozoa</taxon>
        <taxon>Tardigrada</taxon>
        <taxon>Eutardigrada</taxon>
        <taxon>Parachela</taxon>
        <taxon>Hypsibioidea</taxon>
        <taxon>Ramazzottiidae</taxon>
        <taxon>Ramazzottius</taxon>
    </lineage>
</organism>
<comment type="caution">
    <text evidence="1">The sequence shown here is derived from an EMBL/GenBank/DDBJ whole genome shotgun (WGS) entry which is preliminary data.</text>
</comment>
<sequence>MNFAKVRHRTRTVERRSEKFALPTPLTNPYRFFPKVVWNFLKKNPASNSIPPIPIPGSADKYLVHPQDKAEFISQTFAKDYMDCPSHCLNQNLPPQVCRIDPPCKPHCPELVVTTSAVLLSIRKLDVNKAGGSLLITNRLLKITGTTVIYPLMRLFNLSLSTGNNDQRRCSYCK</sequence>
<name>A0A1D1UE17_RAMVA</name>
<protein>
    <submittedName>
        <fullName evidence="1">Uncharacterized protein</fullName>
    </submittedName>
</protein>
<dbReference type="Proteomes" id="UP000186922">
    <property type="component" value="Unassembled WGS sequence"/>
</dbReference>
<proteinExistence type="predicted"/>
<evidence type="ECO:0000313" key="2">
    <source>
        <dbReference type="Proteomes" id="UP000186922"/>
    </source>
</evidence>
<reference evidence="1 2" key="1">
    <citation type="journal article" date="2016" name="Nat. Commun.">
        <title>Extremotolerant tardigrade genome and improved radiotolerance of human cultured cells by tardigrade-unique protein.</title>
        <authorList>
            <person name="Hashimoto T."/>
            <person name="Horikawa D.D."/>
            <person name="Saito Y."/>
            <person name="Kuwahara H."/>
            <person name="Kozuka-Hata H."/>
            <person name="Shin-I T."/>
            <person name="Minakuchi Y."/>
            <person name="Ohishi K."/>
            <person name="Motoyama A."/>
            <person name="Aizu T."/>
            <person name="Enomoto A."/>
            <person name="Kondo K."/>
            <person name="Tanaka S."/>
            <person name="Hara Y."/>
            <person name="Koshikawa S."/>
            <person name="Sagara H."/>
            <person name="Miura T."/>
            <person name="Yokobori S."/>
            <person name="Miyagawa K."/>
            <person name="Suzuki Y."/>
            <person name="Kubo T."/>
            <person name="Oyama M."/>
            <person name="Kohara Y."/>
            <person name="Fujiyama A."/>
            <person name="Arakawa K."/>
            <person name="Katayama T."/>
            <person name="Toyoda A."/>
            <person name="Kunieda T."/>
        </authorList>
    </citation>
    <scope>NUCLEOTIDE SEQUENCE [LARGE SCALE GENOMIC DNA]</scope>
    <source>
        <strain evidence="1 2">YOKOZUNA-1</strain>
    </source>
</reference>